<evidence type="ECO:0000313" key="3">
    <source>
        <dbReference type="Proteomes" id="UP001519295"/>
    </source>
</evidence>
<dbReference type="InterPro" id="IPR002878">
    <property type="entry name" value="ChsH2_C"/>
</dbReference>
<sequence length="407" mass="40952">MSGSRALAAVGTYLPPWGDGRGRTTGPDEDAVTLAVAAGRAALGEAGPQVRAVVFVTRELPLLVGGNAAALLAGIGLPDDVPVTEQVGGAPAVLDALAGAAPGTLVVAADAQAGAPAGAAAALVGDTGVPIELVDRVVRSLPVQSRVDGGPARDYADPRLQRERGLGPAVEALELSDKPVAVAGLAAKQAAALSVGQAPRLPTLGASAALFALAGLEQVGTGGLVLAVEQASATAIRIGGVPAVRRDEPAVRAPQRTVDNPGPEIAISLAAYERAFDAKLRWEAGRCDACGTLAMPPRFRCLGCGSEAGWSSAPLPRTGAVYTGVTVHVPVPGLPTPYSLAIVELDGVDVRALVKVTGVPAGTTEIGDRGRLVLRRVAVRSGIPDYGYALFPDPRPADAGQREGAAR</sequence>
<name>A0ABS4W0L3_9PSEU</name>
<proteinExistence type="predicted"/>
<dbReference type="EMBL" id="JAGINU010000001">
    <property type="protein sequence ID" value="MBP2369751.1"/>
    <property type="molecule type" value="Genomic_DNA"/>
</dbReference>
<evidence type="ECO:0000259" key="1">
    <source>
        <dbReference type="Pfam" id="PF01796"/>
    </source>
</evidence>
<evidence type="ECO:0000313" key="2">
    <source>
        <dbReference type="EMBL" id="MBP2369751.1"/>
    </source>
</evidence>
<dbReference type="InterPro" id="IPR012340">
    <property type="entry name" value="NA-bd_OB-fold"/>
</dbReference>
<protein>
    <submittedName>
        <fullName evidence="2">OB-fold protein</fullName>
    </submittedName>
</protein>
<feature type="domain" description="ChsH2 C-terminal OB-fold" evidence="1">
    <location>
        <begin position="314"/>
        <end position="374"/>
    </location>
</feature>
<dbReference type="SUPFAM" id="SSF50249">
    <property type="entry name" value="Nucleic acid-binding proteins"/>
    <property type="match status" value="1"/>
</dbReference>
<dbReference type="PANTHER" id="PTHR34075:SF5">
    <property type="entry name" value="BLR3430 PROTEIN"/>
    <property type="match status" value="1"/>
</dbReference>
<keyword evidence="3" id="KW-1185">Reference proteome</keyword>
<organism evidence="2 3">
    <name type="scientific">Pseudonocardia parietis</name>
    <dbReference type="NCBI Taxonomy" id="570936"/>
    <lineage>
        <taxon>Bacteria</taxon>
        <taxon>Bacillati</taxon>
        <taxon>Actinomycetota</taxon>
        <taxon>Actinomycetes</taxon>
        <taxon>Pseudonocardiales</taxon>
        <taxon>Pseudonocardiaceae</taxon>
        <taxon>Pseudonocardia</taxon>
    </lineage>
</organism>
<dbReference type="Pfam" id="PF01796">
    <property type="entry name" value="OB_ChsH2_C"/>
    <property type="match status" value="1"/>
</dbReference>
<dbReference type="RefSeq" id="WP_210032222.1">
    <property type="nucleotide sequence ID" value="NZ_JAGINU010000001.1"/>
</dbReference>
<gene>
    <name evidence="2" type="ORF">JOF36_005447</name>
</gene>
<dbReference type="InterPro" id="IPR052513">
    <property type="entry name" value="Thioester_dehydratase-like"/>
</dbReference>
<reference evidence="2 3" key="1">
    <citation type="submission" date="2021-03" db="EMBL/GenBank/DDBJ databases">
        <title>Sequencing the genomes of 1000 actinobacteria strains.</title>
        <authorList>
            <person name="Klenk H.-P."/>
        </authorList>
    </citation>
    <scope>NUCLEOTIDE SEQUENCE [LARGE SCALE GENOMIC DNA]</scope>
    <source>
        <strain evidence="2 3">DSM 45256</strain>
    </source>
</reference>
<dbReference type="PANTHER" id="PTHR34075">
    <property type="entry name" value="BLR3430 PROTEIN"/>
    <property type="match status" value="1"/>
</dbReference>
<comment type="caution">
    <text evidence="2">The sequence shown here is derived from an EMBL/GenBank/DDBJ whole genome shotgun (WGS) entry which is preliminary data.</text>
</comment>
<dbReference type="Proteomes" id="UP001519295">
    <property type="component" value="Unassembled WGS sequence"/>
</dbReference>
<accession>A0ABS4W0L3</accession>